<organism evidence="2 3">
    <name type="scientific">Buddleja alternifolia</name>
    <dbReference type="NCBI Taxonomy" id="168488"/>
    <lineage>
        <taxon>Eukaryota</taxon>
        <taxon>Viridiplantae</taxon>
        <taxon>Streptophyta</taxon>
        <taxon>Embryophyta</taxon>
        <taxon>Tracheophyta</taxon>
        <taxon>Spermatophyta</taxon>
        <taxon>Magnoliopsida</taxon>
        <taxon>eudicotyledons</taxon>
        <taxon>Gunneridae</taxon>
        <taxon>Pentapetalae</taxon>
        <taxon>asterids</taxon>
        <taxon>lamiids</taxon>
        <taxon>Lamiales</taxon>
        <taxon>Scrophulariaceae</taxon>
        <taxon>Buddlejeae</taxon>
        <taxon>Buddleja</taxon>
    </lineage>
</organism>
<feature type="region of interest" description="Disordered" evidence="1">
    <location>
        <begin position="1"/>
        <end position="94"/>
    </location>
</feature>
<dbReference type="EMBL" id="WHWC01000001">
    <property type="protein sequence ID" value="KAG8391636.1"/>
    <property type="molecule type" value="Genomic_DNA"/>
</dbReference>
<accession>A0AAV6YFA6</accession>
<reference evidence="2" key="1">
    <citation type="submission" date="2019-10" db="EMBL/GenBank/DDBJ databases">
        <authorList>
            <person name="Zhang R."/>
            <person name="Pan Y."/>
            <person name="Wang J."/>
            <person name="Ma R."/>
            <person name="Yu S."/>
        </authorList>
    </citation>
    <scope>NUCLEOTIDE SEQUENCE</scope>
    <source>
        <strain evidence="2">LA-IB0</strain>
        <tissue evidence="2">Leaf</tissue>
    </source>
</reference>
<evidence type="ECO:0000313" key="3">
    <source>
        <dbReference type="Proteomes" id="UP000826271"/>
    </source>
</evidence>
<keyword evidence="3" id="KW-1185">Reference proteome</keyword>
<dbReference type="AlphaFoldDB" id="A0AAV6YFA6"/>
<evidence type="ECO:0000313" key="2">
    <source>
        <dbReference type="EMBL" id="KAG8391636.1"/>
    </source>
</evidence>
<evidence type="ECO:0000256" key="1">
    <source>
        <dbReference type="SAM" id="MobiDB-lite"/>
    </source>
</evidence>
<gene>
    <name evidence="2" type="ORF">BUALT_Bualt01G0208000</name>
</gene>
<dbReference type="Proteomes" id="UP000826271">
    <property type="component" value="Unassembled WGS sequence"/>
</dbReference>
<sequence>MTQSKIQQSHSKPHPTPPTISYQQLSPSSPTLNHKTPIFSPSSPTFKPNTIATKAPVHLPPQPRRRRSPPQHHSSATSPTHLAIEPLCTPPYPVRRNSHLPQATAAAAAPVRLPPQRCHRRLSLSLSLKATERPSKFTPLQLRFHLSPSLAGLSWLQFKHKGPFPPRVLGPLDPSSRRNVILALTVNGGVMCITIPDRHTGKGLT</sequence>
<feature type="compositionally biased region" description="Polar residues" evidence="1">
    <location>
        <begin position="1"/>
        <end position="10"/>
    </location>
</feature>
<name>A0AAV6YFA6_9LAMI</name>
<comment type="caution">
    <text evidence="2">The sequence shown here is derived from an EMBL/GenBank/DDBJ whole genome shotgun (WGS) entry which is preliminary data.</text>
</comment>
<proteinExistence type="predicted"/>
<protein>
    <submittedName>
        <fullName evidence="2">Uncharacterized protein</fullName>
    </submittedName>
</protein>
<feature type="compositionally biased region" description="Polar residues" evidence="1">
    <location>
        <begin position="19"/>
        <end position="52"/>
    </location>
</feature>